<evidence type="ECO:0000256" key="1">
    <source>
        <dbReference type="SAM" id="Phobius"/>
    </source>
</evidence>
<evidence type="ECO:0000313" key="3">
    <source>
        <dbReference type="Proteomes" id="UP000236723"/>
    </source>
</evidence>
<dbReference type="AlphaFoldDB" id="A0A1H6DME7"/>
<gene>
    <name evidence="2" type="ORF">SAMN04489712_118128</name>
</gene>
<name>A0A1H6DME7_9ACTN</name>
<dbReference type="Proteomes" id="UP000236723">
    <property type="component" value="Unassembled WGS sequence"/>
</dbReference>
<organism evidence="2 3">
    <name type="scientific">Thermomonospora echinospora</name>
    <dbReference type="NCBI Taxonomy" id="1992"/>
    <lineage>
        <taxon>Bacteria</taxon>
        <taxon>Bacillati</taxon>
        <taxon>Actinomycetota</taxon>
        <taxon>Actinomycetes</taxon>
        <taxon>Streptosporangiales</taxon>
        <taxon>Thermomonosporaceae</taxon>
        <taxon>Thermomonospora</taxon>
    </lineage>
</organism>
<protein>
    <submittedName>
        <fullName evidence="2">Uncharacterized protein</fullName>
    </submittedName>
</protein>
<reference evidence="3" key="1">
    <citation type="submission" date="2016-10" db="EMBL/GenBank/DDBJ databases">
        <authorList>
            <person name="Varghese N."/>
            <person name="Submissions S."/>
        </authorList>
    </citation>
    <scope>NUCLEOTIDE SEQUENCE [LARGE SCALE GENOMIC DNA]</scope>
    <source>
        <strain evidence="3">DSM 43163</strain>
    </source>
</reference>
<evidence type="ECO:0000313" key="2">
    <source>
        <dbReference type="EMBL" id="SEG86003.1"/>
    </source>
</evidence>
<dbReference type="OrthoDB" id="3078176at2"/>
<sequence length="606" mass="67042">MADSEGYFAHMRGGRADGEPLQHATRYLCAGTYLDDSFGQKVIAEFGEDDSRAVVPSFGFDLVPVISHALRARRMRVVRDLAIVLVLLLALVLQWQAVLMALMLWSPVVFLPLFLQTPARYLLSASGPLWRSVSWVVEIVFWVIAAFGLILFVFLIMAIPGGDPYREPGFAETFTGGAVTGKFVFVWALAFFTLAIIPLGYRYLAFLTLRTLHPGSRAPAPQAVSERVRATLERVAGAQRGNITLYSHQNPFLGSGDFAKPWARAWSIIVELDRVAENPGQGPNGERVQPIVDPVALHRHVRERLVEMRDGVPAHERIPGLMVDWHVVAEGECMQGPRPADPSGAGPEFRGHPLIDDRTSLPYSLAGDRAIEAIINHPQADIRCYQRVTVGTQGQTVRTRTGQVLAPAEYQDLALSAFLYLAVEGRMLYAQFVMNALPPIRRPFRIVDVLPSYTTGMIVRRVLREHGPRSVTDGLLSPARLVRTLYGMAKEGLTLGGRAPAAFVAYDYGARLSVREEAAEPTFRTFMQTLDADKYTNLIERRINEAVLDYLQRCRVDVTAYREQAAVVMNNPFIMNGGSISGSQIAVGGAGARITQQQQPRPRPRS</sequence>
<keyword evidence="1" id="KW-0472">Membrane</keyword>
<accession>A0A1H6DME7</accession>
<feature type="transmembrane region" description="Helical" evidence="1">
    <location>
        <begin position="135"/>
        <end position="159"/>
    </location>
</feature>
<keyword evidence="1" id="KW-1133">Transmembrane helix</keyword>
<keyword evidence="1" id="KW-0812">Transmembrane</keyword>
<dbReference type="RefSeq" id="WP_146087576.1">
    <property type="nucleotide sequence ID" value="NZ_FNVO01000018.1"/>
</dbReference>
<feature type="transmembrane region" description="Helical" evidence="1">
    <location>
        <begin position="81"/>
        <end position="98"/>
    </location>
</feature>
<keyword evidence="3" id="KW-1185">Reference proteome</keyword>
<dbReference type="EMBL" id="FNVO01000018">
    <property type="protein sequence ID" value="SEG86003.1"/>
    <property type="molecule type" value="Genomic_DNA"/>
</dbReference>
<feature type="transmembrane region" description="Helical" evidence="1">
    <location>
        <begin position="179"/>
        <end position="201"/>
    </location>
</feature>
<proteinExistence type="predicted"/>